<feature type="domain" description="ABC transmembrane type-1" evidence="20">
    <location>
        <begin position="195"/>
        <end position="411"/>
    </location>
</feature>
<organism evidence="21 22">
    <name type="scientific">Synechococcus elongatus (strain ATCC 33912 / PCC 7942 / FACHB-805)</name>
    <name type="common">Anacystis nidulans R2</name>
    <dbReference type="NCBI Taxonomy" id="1140"/>
    <lineage>
        <taxon>Bacteria</taxon>
        <taxon>Bacillati</taxon>
        <taxon>Cyanobacteriota</taxon>
        <taxon>Cyanophyceae</taxon>
        <taxon>Synechococcales</taxon>
        <taxon>Synechococcaceae</taxon>
        <taxon>Synechococcus</taxon>
    </lineage>
</organism>
<sequence length="424" mass="47201">MDLKTLIREIPDFPKPGILFRDYTTVLKDPQGWRYSIDRLTELIKPLEPTAIVGIESRGFILGAPLAYQLGLGFVPVRKPGKLPADTHSVEYELEYGSDRLEIHQDALAPGDRVVVVDDLIATGGTASATATLIDRCSATLAGFAFVIELEGLNGRDRPWLEQYGRWLWQVVRYGNFGSSFVYQRPVADLLWERVPNTLLLAICSLITTWAIALPLGIQAAVAQNQRSDRILQLISYLGQGTPSFITALLLLFLAQFLTPLLPIGGMTSLDFEDLTPLQQMADLGRHLILPVLALTLSGFASLQRISRGEMLEVLRQDYIRTARAKGLPEQRVIYVHALRNAINPLITLLGFEFATLLSGAFIAEYFFNWPGLGRLILQAVFAQDLYLVMASLMMGAVMLILGNLLADLLLRWVDPRIRLDDLN</sequence>
<dbReference type="NCBIfam" id="NF002634">
    <property type="entry name" value="PRK02304.1-3"/>
    <property type="match status" value="1"/>
</dbReference>
<evidence type="ECO:0000256" key="4">
    <source>
        <dbReference type="ARBA" id="ARBA00004651"/>
    </source>
</evidence>
<dbReference type="PANTHER" id="PTHR30465">
    <property type="entry name" value="INNER MEMBRANE ABC TRANSPORTER"/>
    <property type="match status" value="1"/>
</dbReference>
<dbReference type="GO" id="GO:0055085">
    <property type="term" value="P:transmembrane transport"/>
    <property type="evidence" value="ECO:0007669"/>
    <property type="project" value="InterPro"/>
</dbReference>
<evidence type="ECO:0000256" key="17">
    <source>
        <dbReference type="ARBA" id="ARBA00023136"/>
    </source>
</evidence>
<feature type="transmembrane region" description="Helical" evidence="19">
    <location>
        <begin position="346"/>
        <end position="368"/>
    </location>
</feature>
<keyword evidence="13 18" id="KW-0808">Transferase</keyword>
<dbReference type="Gene3D" id="1.10.3720.10">
    <property type="entry name" value="MetI-like"/>
    <property type="match status" value="1"/>
</dbReference>
<reference evidence="22" key="1">
    <citation type="submission" date="2005-08" db="EMBL/GenBank/DDBJ databases">
        <title>Complete sequence of chromosome 1 of Synechococcus elongatus PCC 7942.</title>
        <authorList>
            <consortium name="US DOE Joint Genome Institute"/>
            <person name="Copeland A."/>
            <person name="Lucas S."/>
            <person name="Lapidus A."/>
            <person name="Barry K."/>
            <person name="Detter J.C."/>
            <person name="Glavina T."/>
            <person name="Hammon N."/>
            <person name="Israni S."/>
            <person name="Pitluck S."/>
            <person name="Schmutz J."/>
            <person name="Larimer F."/>
            <person name="Land M."/>
            <person name="Kyrpides N."/>
            <person name="Lykidis A."/>
            <person name="Richardson P."/>
        </authorList>
    </citation>
    <scope>NUCLEOTIDE SEQUENCE [LARGE SCALE GENOMIC DNA]</scope>
    <source>
        <strain evidence="22">ATCC 33912 / PCC 7942 / FACHB-805</strain>
    </source>
</reference>
<keyword evidence="22" id="KW-1185">Reference proteome</keyword>
<dbReference type="eggNOG" id="COG0601">
    <property type="taxonomic scope" value="Bacteria"/>
</dbReference>
<feature type="transmembrane region" description="Helical" evidence="19">
    <location>
        <begin position="284"/>
        <end position="303"/>
    </location>
</feature>
<dbReference type="CDD" id="cd06223">
    <property type="entry name" value="PRTases_typeI"/>
    <property type="match status" value="1"/>
</dbReference>
<comment type="subcellular location">
    <subcellularLocation>
        <location evidence="4 19">Cell membrane</location>
        <topology evidence="4 19">Multi-pass membrane protein</topology>
    </subcellularLocation>
    <subcellularLocation>
        <location evidence="3 18">Cytoplasm</location>
    </subcellularLocation>
</comment>
<dbReference type="BioCyc" id="SYNEL:SYNPCC7942_2454-MONOMER"/>
<feature type="transmembrane region" description="Helical" evidence="19">
    <location>
        <begin position="388"/>
        <end position="411"/>
    </location>
</feature>
<evidence type="ECO:0000256" key="13">
    <source>
        <dbReference type="ARBA" id="ARBA00022679"/>
    </source>
</evidence>
<keyword evidence="16 19" id="KW-1133">Transmembrane helix</keyword>
<dbReference type="CDD" id="cd06261">
    <property type="entry name" value="TM_PBP2"/>
    <property type="match status" value="1"/>
</dbReference>
<keyword evidence="12 18" id="KW-0328">Glycosyltransferase</keyword>
<dbReference type="OrthoDB" id="9773683at2"/>
<dbReference type="EC" id="2.4.2.7" evidence="8 18"/>
<dbReference type="NCBIfam" id="NF002636">
    <property type="entry name" value="PRK02304.1-5"/>
    <property type="match status" value="1"/>
</dbReference>
<dbReference type="RefSeq" id="WP_011378471.1">
    <property type="nucleotide sequence ID" value="NZ_JACJTX010000001.1"/>
</dbReference>
<dbReference type="SUPFAM" id="SSF53271">
    <property type="entry name" value="PRTase-like"/>
    <property type="match status" value="1"/>
</dbReference>
<dbReference type="GO" id="GO:0003999">
    <property type="term" value="F:adenine phosphoribosyltransferase activity"/>
    <property type="evidence" value="ECO:0007669"/>
    <property type="project" value="UniProtKB-UniRule"/>
</dbReference>
<dbReference type="UniPathway" id="UPA00588">
    <property type="reaction ID" value="UER00646"/>
</dbReference>
<evidence type="ECO:0000256" key="3">
    <source>
        <dbReference type="ARBA" id="ARBA00004496"/>
    </source>
</evidence>
<evidence type="ECO:0000313" key="21">
    <source>
        <dbReference type="EMBL" id="ABB58484.1"/>
    </source>
</evidence>
<evidence type="ECO:0000313" key="22">
    <source>
        <dbReference type="Proteomes" id="UP000889800"/>
    </source>
</evidence>
<dbReference type="NCBIfam" id="TIGR01090">
    <property type="entry name" value="apt"/>
    <property type="match status" value="1"/>
</dbReference>
<evidence type="ECO:0000256" key="18">
    <source>
        <dbReference type="HAMAP-Rule" id="MF_00004"/>
    </source>
</evidence>
<feature type="transmembrane region" description="Helical" evidence="19">
    <location>
        <begin position="244"/>
        <end position="264"/>
    </location>
</feature>
<evidence type="ECO:0000256" key="19">
    <source>
        <dbReference type="RuleBase" id="RU363032"/>
    </source>
</evidence>
<accession>Q31KD5</accession>
<dbReference type="Proteomes" id="UP000889800">
    <property type="component" value="Chromosome"/>
</dbReference>
<evidence type="ECO:0000256" key="7">
    <source>
        <dbReference type="ARBA" id="ARBA00011738"/>
    </source>
</evidence>
<dbReference type="PaxDb" id="1140-Synpcc7942_2454"/>
<keyword evidence="9 19" id="KW-0813">Transport</keyword>
<comment type="function">
    <text evidence="2 18">Catalyzes a salvage reaction resulting in the formation of AMP, that is energically less costly than de novo synthesis.</text>
</comment>
<dbReference type="InterPro" id="IPR000836">
    <property type="entry name" value="PRTase_dom"/>
</dbReference>
<evidence type="ECO:0000256" key="14">
    <source>
        <dbReference type="ARBA" id="ARBA00022692"/>
    </source>
</evidence>
<dbReference type="eggNOG" id="COG0503">
    <property type="taxonomic scope" value="Bacteria"/>
</dbReference>
<comment type="subunit">
    <text evidence="7 18">Homodimer.</text>
</comment>
<dbReference type="SUPFAM" id="SSF161098">
    <property type="entry name" value="MetI-like"/>
    <property type="match status" value="1"/>
</dbReference>
<evidence type="ECO:0000256" key="15">
    <source>
        <dbReference type="ARBA" id="ARBA00022726"/>
    </source>
</evidence>
<evidence type="ECO:0000256" key="16">
    <source>
        <dbReference type="ARBA" id="ARBA00022989"/>
    </source>
</evidence>
<dbReference type="AlphaFoldDB" id="Q31KD5"/>
<dbReference type="FunFam" id="3.40.50.2020:FF:000004">
    <property type="entry name" value="Adenine phosphoribosyltransferase"/>
    <property type="match status" value="1"/>
</dbReference>
<comment type="catalytic activity">
    <reaction evidence="1 18">
        <text>AMP + diphosphate = 5-phospho-alpha-D-ribose 1-diphosphate + adenine</text>
        <dbReference type="Rhea" id="RHEA:16609"/>
        <dbReference type="ChEBI" id="CHEBI:16708"/>
        <dbReference type="ChEBI" id="CHEBI:33019"/>
        <dbReference type="ChEBI" id="CHEBI:58017"/>
        <dbReference type="ChEBI" id="CHEBI:456215"/>
        <dbReference type="EC" id="2.4.2.7"/>
    </reaction>
</comment>
<protein>
    <recommendedName>
        <fullName evidence="8 18">Adenine phosphoribosyltransferase</fullName>
        <shortName evidence="18">APRT</shortName>
        <ecNumber evidence="8 18">2.4.2.7</ecNumber>
    </recommendedName>
</protein>
<evidence type="ECO:0000256" key="11">
    <source>
        <dbReference type="ARBA" id="ARBA00022490"/>
    </source>
</evidence>
<keyword evidence="10" id="KW-1003">Cell membrane</keyword>
<evidence type="ECO:0000256" key="8">
    <source>
        <dbReference type="ARBA" id="ARBA00011893"/>
    </source>
</evidence>
<dbReference type="GO" id="GO:0044209">
    <property type="term" value="P:AMP salvage"/>
    <property type="evidence" value="ECO:0007669"/>
    <property type="project" value="UniProtKB-UniRule"/>
</dbReference>
<dbReference type="Pfam" id="PF00528">
    <property type="entry name" value="BPD_transp_1"/>
    <property type="match status" value="1"/>
</dbReference>
<evidence type="ECO:0000256" key="10">
    <source>
        <dbReference type="ARBA" id="ARBA00022475"/>
    </source>
</evidence>
<dbReference type="Pfam" id="PF00156">
    <property type="entry name" value="Pribosyltran"/>
    <property type="match status" value="1"/>
</dbReference>
<dbReference type="HAMAP" id="MF_00004">
    <property type="entry name" value="Aden_phosphoribosyltr"/>
    <property type="match status" value="1"/>
</dbReference>
<evidence type="ECO:0000256" key="12">
    <source>
        <dbReference type="ARBA" id="ARBA00022676"/>
    </source>
</evidence>
<dbReference type="PROSITE" id="PS50928">
    <property type="entry name" value="ABC_TM1"/>
    <property type="match status" value="1"/>
</dbReference>
<dbReference type="EMBL" id="CP000100">
    <property type="protein sequence ID" value="ABB58484.1"/>
    <property type="molecule type" value="Genomic_DNA"/>
</dbReference>
<keyword evidence="14 19" id="KW-0812">Transmembrane</keyword>
<dbReference type="HOGENOM" id="CLU_647091_0_0_3"/>
<keyword evidence="15 18" id="KW-0660">Purine salvage</keyword>
<dbReference type="STRING" id="1140.Synpcc7942_2454"/>
<proteinExistence type="inferred from homology"/>
<dbReference type="GO" id="GO:0006166">
    <property type="term" value="P:purine ribonucleoside salvage"/>
    <property type="evidence" value="ECO:0007669"/>
    <property type="project" value="UniProtKB-UniRule"/>
</dbReference>
<feature type="transmembrane region" description="Helical" evidence="19">
    <location>
        <begin position="199"/>
        <end position="223"/>
    </location>
</feature>
<evidence type="ECO:0000256" key="6">
    <source>
        <dbReference type="ARBA" id="ARBA00008391"/>
    </source>
</evidence>
<name>Q31KD5_SYNE7</name>
<evidence type="ECO:0000256" key="2">
    <source>
        <dbReference type="ARBA" id="ARBA00003968"/>
    </source>
</evidence>
<evidence type="ECO:0000259" key="20">
    <source>
        <dbReference type="PROSITE" id="PS50928"/>
    </source>
</evidence>
<comment type="pathway">
    <text evidence="5 18">Purine metabolism; AMP biosynthesis via salvage pathway; AMP from adenine: step 1/1.</text>
</comment>
<dbReference type="InterPro" id="IPR035906">
    <property type="entry name" value="MetI-like_sf"/>
</dbReference>
<evidence type="ECO:0000256" key="5">
    <source>
        <dbReference type="ARBA" id="ARBA00004659"/>
    </source>
</evidence>
<keyword evidence="11 18" id="KW-0963">Cytoplasm</keyword>
<comment type="similarity">
    <text evidence="19">Belongs to the binding-protein-dependent transport system permease family.</text>
</comment>
<comment type="similarity">
    <text evidence="6 18">Belongs to the purine/pyrimidine phosphoribosyltransferase family.</text>
</comment>
<keyword evidence="17 19" id="KW-0472">Membrane</keyword>
<dbReference type="GO" id="GO:0005737">
    <property type="term" value="C:cytoplasm"/>
    <property type="evidence" value="ECO:0007669"/>
    <property type="project" value="UniProtKB-SubCell"/>
</dbReference>
<dbReference type="InterPro" id="IPR005764">
    <property type="entry name" value="Ade_phspho_trans"/>
</dbReference>
<evidence type="ECO:0000256" key="9">
    <source>
        <dbReference type="ARBA" id="ARBA00022448"/>
    </source>
</evidence>
<dbReference type="InterPro" id="IPR029057">
    <property type="entry name" value="PRTase-like"/>
</dbReference>
<dbReference type="KEGG" id="syf:Synpcc7942_2454"/>
<gene>
    <name evidence="18" type="primary">apt</name>
    <name evidence="21" type="ordered locus">Synpcc7942_2454</name>
</gene>
<dbReference type="InterPro" id="IPR000515">
    <property type="entry name" value="MetI-like"/>
</dbReference>
<dbReference type="PANTHER" id="PTHR30465:SF0">
    <property type="entry name" value="OLIGOPEPTIDE TRANSPORT SYSTEM PERMEASE PROTEIN APPB"/>
    <property type="match status" value="1"/>
</dbReference>
<dbReference type="GO" id="GO:0005886">
    <property type="term" value="C:plasma membrane"/>
    <property type="evidence" value="ECO:0007669"/>
    <property type="project" value="UniProtKB-SubCell"/>
</dbReference>
<evidence type="ECO:0000256" key="1">
    <source>
        <dbReference type="ARBA" id="ARBA00000868"/>
    </source>
</evidence>
<dbReference type="GO" id="GO:0006168">
    <property type="term" value="P:adenine salvage"/>
    <property type="evidence" value="ECO:0007669"/>
    <property type="project" value="InterPro"/>
</dbReference>
<dbReference type="Gene3D" id="3.40.50.2020">
    <property type="match status" value="1"/>
</dbReference>